<dbReference type="InterPro" id="IPR019199">
    <property type="entry name" value="Virulence_VapD/CRISPR_Cas2"/>
</dbReference>
<comment type="similarity">
    <text evidence="2 9">Belongs to the CRISPR-associated endoribonuclease Cas2 protein family.</text>
</comment>
<dbReference type="CDD" id="cd09725">
    <property type="entry name" value="Cas2_I_II_III"/>
    <property type="match status" value="1"/>
</dbReference>
<keyword evidence="4 9" id="KW-0479">Metal-binding</keyword>
<dbReference type="InterPro" id="IPR021127">
    <property type="entry name" value="CRISPR_associated_Cas2"/>
</dbReference>
<dbReference type="GO" id="GO:0004519">
    <property type="term" value="F:endonuclease activity"/>
    <property type="evidence" value="ECO:0007669"/>
    <property type="project" value="UniProtKB-KW"/>
</dbReference>
<dbReference type="Proteomes" id="UP001333102">
    <property type="component" value="Chromosome"/>
</dbReference>
<gene>
    <name evidence="9 10" type="primary">cas2</name>
    <name evidence="10" type="ORF">VLY81_01780</name>
</gene>
<proteinExistence type="inferred from homology"/>
<comment type="cofactor">
    <cofactor evidence="1 9">
        <name>Mg(2+)</name>
        <dbReference type="ChEBI" id="CHEBI:18420"/>
    </cofactor>
</comment>
<evidence type="ECO:0000256" key="3">
    <source>
        <dbReference type="ARBA" id="ARBA00022722"/>
    </source>
</evidence>
<dbReference type="SUPFAM" id="SSF143430">
    <property type="entry name" value="TTP0101/SSO1404-like"/>
    <property type="match status" value="1"/>
</dbReference>
<evidence type="ECO:0000256" key="1">
    <source>
        <dbReference type="ARBA" id="ARBA00001946"/>
    </source>
</evidence>
<evidence type="ECO:0000256" key="9">
    <source>
        <dbReference type="HAMAP-Rule" id="MF_01471"/>
    </source>
</evidence>
<dbReference type="PANTHER" id="PTHR34405">
    <property type="entry name" value="CRISPR-ASSOCIATED ENDORIBONUCLEASE CAS2"/>
    <property type="match status" value="1"/>
</dbReference>
<dbReference type="EC" id="3.1.-.-" evidence="9"/>
<evidence type="ECO:0000313" key="11">
    <source>
        <dbReference type="Proteomes" id="UP001333102"/>
    </source>
</evidence>
<accession>A0ABZ1BSZ1</accession>
<protein>
    <recommendedName>
        <fullName evidence="9">CRISPR-associated endoribonuclease Cas2</fullName>
        <ecNumber evidence="9">3.1.-.-</ecNumber>
    </recommendedName>
</protein>
<keyword evidence="8 9" id="KW-0051">Antiviral defense</keyword>
<dbReference type="HAMAP" id="MF_01471">
    <property type="entry name" value="Cas2"/>
    <property type="match status" value="1"/>
</dbReference>
<evidence type="ECO:0000256" key="6">
    <source>
        <dbReference type="ARBA" id="ARBA00022801"/>
    </source>
</evidence>
<reference evidence="11" key="1">
    <citation type="submission" date="2023-12" db="EMBL/GenBank/DDBJ databases">
        <title>Novel isolates from deep terrestrial aquifers shed light on the physiology and ecology of the class Limnochordia.</title>
        <authorList>
            <person name="Karnachuk O.V."/>
            <person name="Lukina A.P."/>
            <person name="Avakyan M.R."/>
            <person name="Kadnikov V."/>
            <person name="Begmatov S."/>
            <person name="Beletsky A.V."/>
            <person name="Mardanov A.V."/>
            <person name="Ravin N.V."/>
        </authorList>
    </citation>
    <scope>NUCLEOTIDE SEQUENCE [LARGE SCALE GENOMIC DNA]</scope>
    <source>
        <strain evidence="11">LN</strain>
    </source>
</reference>
<dbReference type="NCBIfam" id="TIGR01573">
    <property type="entry name" value="cas2"/>
    <property type="match status" value="1"/>
</dbReference>
<dbReference type="EMBL" id="CP141614">
    <property type="protein sequence ID" value="WRP15902.1"/>
    <property type="molecule type" value="Genomic_DNA"/>
</dbReference>
<dbReference type="Pfam" id="PF09827">
    <property type="entry name" value="CRISPR_Cas2"/>
    <property type="match status" value="1"/>
</dbReference>
<evidence type="ECO:0000256" key="4">
    <source>
        <dbReference type="ARBA" id="ARBA00022723"/>
    </source>
</evidence>
<sequence length="99" mass="11307">MTMRHYYLVCYDITDEKRLRRVHRAMLGYGDPLQYSVFRCMLSQKEKALMVAHLSELIHPRQDRLLIINLGPPGEKLSERIEFVGAPLSDPGVPGAVVV</sequence>
<evidence type="ECO:0000256" key="7">
    <source>
        <dbReference type="ARBA" id="ARBA00022842"/>
    </source>
</evidence>
<evidence type="ECO:0000256" key="5">
    <source>
        <dbReference type="ARBA" id="ARBA00022759"/>
    </source>
</evidence>
<evidence type="ECO:0000256" key="8">
    <source>
        <dbReference type="ARBA" id="ARBA00023118"/>
    </source>
</evidence>
<keyword evidence="6 9" id="KW-0378">Hydrolase</keyword>
<keyword evidence="5 9" id="KW-0255">Endonuclease</keyword>
<keyword evidence="11" id="KW-1185">Reference proteome</keyword>
<comment type="function">
    <text evidence="9">CRISPR (clustered regularly interspaced short palindromic repeat), is an adaptive immune system that provides protection against mobile genetic elements (viruses, transposable elements and conjugative plasmids). CRISPR clusters contain sequences complementary to antecedent mobile elements and target invading nucleic acids. CRISPR clusters are transcribed and processed into CRISPR RNA (crRNA). Functions as a ssRNA-specific endoribonuclease. Involved in the integration of spacer DNA into the CRISPR cassette.</text>
</comment>
<feature type="binding site" evidence="9">
    <location>
        <position position="12"/>
    </location>
    <ligand>
        <name>Mg(2+)</name>
        <dbReference type="ChEBI" id="CHEBI:18420"/>
        <note>catalytic</note>
    </ligand>
</feature>
<dbReference type="PANTHER" id="PTHR34405:SF3">
    <property type="entry name" value="CRISPR-ASSOCIATED ENDORIBONUCLEASE CAS2 3"/>
    <property type="match status" value="1"/>
</dbReference>
<evidence type="ECO:0000256" key="2">
    <source>
        <dbReference type="ARBA" id="ARBA00009959"/>
    </source>
</evidence>
<dbReference type="RefSeq" id="WP_324670312.1">
    <property type="nucleotide sequence ID" value="NZ_CP141614.1"/>
</dbReference>
<organism evidence="10 11">
    <name type="scientific">Geochorda subterranea</name>
    <dbReference type="NCBI Taxonomy" id="3109564"/>
    <lineage>
        <taxon>Bacteria</taxon>
        <taxon>Bacillati</taxon>
        <taxon>Bacillota</taxon>
        <taxon>Limnochordia</taxon>
        <taxon>Limnochordales</taxon>
        <taxon>Geochordaceae</taxon>
        <taxon>Geochorda</taxon>
    </lineage>
</organism>
<evidence type="ECO:0000313" key="10">
    <source>
        <dbReference type="EMBL" id="WRP15902.1"/>
    </source>
</evidence>
<dbReference type="Gene3D" id="3.30.70.240">
    <property type="match status" value="1"/>
</dbReference>
<comment type="subunit">
    <text evidence="9">Homodimer, forms a heterotetramer with a Cas1 homodimer.</text>
</comment>
<keyword evidence="7 9" id="KW-0460">Magnesium</keyword>
<keyword evidence="3 9" id="KW-0540">Nuclease</keyword>
<name>A0ABZ1BSZ1_9FIRM</name>